<evidence type="ECO:0000256" key="1">
    <source>
        <dbReference type="SAM" id="MobiDB-lite"/>
    </source>
</evidence>
<evidence type="ECO:0000313" key="3">
    <source>
        <dbReference type="EMBL" id="WEK38326.1"/>
    </source>
</evidence>
<dbReference type="Pfam" id="PF05406">
    <property type="entry name" value="WGR"/>
    <property type="match status" value="1"/>
</dbReference>
<evidence type="ECO:0000259" key="2">
    <source>
        <dbReference type="PROSITE" id="PS51977"/>
    </source>
</evidence>
<dbReference type="SUPFAM" id="SSF48371">
    <property type="entry name" value="ARM repeat"/>
    <property type="match status" value="1"/>
</dbReference>
<name>A0AAJ5WW79_9BACT</name>
<proteinExistence type="predicted"/>
<dbReference type="AlphaFoldDB" id="A0AAJ5WW79"/>
<dbReference type="CDD" id="cd07998">
    <property type="entry name" value="WGR_DNA_ligase"/>
    <property type="match status" value="1"/>
</dbReference>
<dbReference type="Gene3D" id="2.20.140.10">
    <property type="entry name" value="WGR domain"/>
    <property type="match status" value="1"/>
</dbReference>
<organism evidence="3 4">
    <name type="scientific">Candidatus Pseudobacter hemicellulosilyticus</name>
    <dbReference type="NCBI Taxonomy" id="3121375"/>
    <lineage>
        <taxon>Bacteria</taxon>
        <taxon>Pseudomonadati</taxon>
        <taxon>Bacteroidota</taxon>
        <taxon>Chitinophagia</taxon>
        <taxon>Chitinophagales</taxon>
        <taxon>Chitinophagaceae</taxon>
        <taxon>Pseudobacter</taxon>
    </lineage>
</organism>
<dbReference type="EMBL" id="CP119311">
    <property type="protein sequence ID" value="WEK38326.1"/>
    <property type="molecule type" value="Genomic_DNA"/>
</dbReference>
<gene>
    <name evidence="3" type="ORF">P0Y53_12535</name>
</gene>
<protein>
    <submittedName>
        <fullName evidence="3">WGR domain-containing protein</fullName>
    </submittedName>
</protein>
<sequence length="1104" mass="124851">MRLIKQTILFFKEGNSDKVYEIDLCAVGNDQYVVNFRYGRRGGNLKEGSKTPVPVSLTAAERIFDSLVSEKMSKGYTVTESTQAPGAPGKTAFTLENFTIPAADWSQLPDGPHKAILKRLQQAVEGRTNATRTPWKLSRVIWKAGQYRIPAAAPYIIQLFPQGDTLHQYICTWAIARSGHEGAPAVLHTIHTTHPSSLVSRLAGAGLLLAASGALREQQLDQYQQSLPPAIKAAVSDQQATAWQFLLLQELQKDQPAHAWVETVYLLSVHYKWMRPAIKQVLQQLPFRPNYFHHIRAILKYAELLDDFEIIGLLAGRIEREQQFFEHHVPKNEQHRIRQYIPVLDEMVNPYKELLKKNSRLAYSQKTRWYLHRRVRRQLQLLGRSGNTDYVKLATSLLIAYKKELDSKEPYTGHQYKWIAGQYTSWDIHYPAQAQAVFLHQLLNGERADLELHGGQVWRYRPQQREQRSANRGRQGNGSSGGGILKKLMGLFSGKKTAPPLPAAPVSPPATPPVGYGVPFLHLWNQLPQSFIQLLTDAELEEIHAFAADALQAHASWNTIKAKLDLPVYKRLLGSPFRIPAELGFSMVKERYQQQQPEWDLVTTMLNARLAPVREKAMEWTNAYQSTYFQQSDFIKGLLFLEDGGIRLWARDLLRRQVMNSDQKKVVVGKAIASFMNTGIWDEPTVSLLNGAADGLFELFAPELQELPLPVIADLMQHPAPPVLLFGLRLLNANRQQVSPDTLSKSLLMGLLQHSYQPVRGAGIELLKAISVPALLQYQEEMIAACLSVHPDVRSGMATVIDRIAQSANSFGYHAAETLMPYLMRKETSEGLHEDLGRLLCQELSHYLKNANKETALNLLYGNYAAAQQVGVMILEKYTSPDQLTLPQVIALGGHENLVVRQWSWQFYQQQAPRIRYEREAAVKLLESKWEDTRQFAMQFFREQFTAEDWSPEALITLADSVKPAVEAFGRELITRFFTEENGTQYLLQLSQHPSEKMQLFATNYLERFAAGDAERIQSLEFYFRAVLTRVNKGRIAKDRIYQFLLAEGSRSEAAARTVSVLLSDISATAAIGDKASCIDILLQLRNLYAVATPLQVKPIETRA</sequence>
<reference evidence="3" key="1">
    <citation type="submission" date="2023-03" db="EMBL/GenBank/DDBJ databases">
        <title>Andean soil-derived lignocellulolytic bacterial consortium as a source of novel taxa and putative plastic-active enzymes.</title>
        <authorList>
            <person name="Diaz-Garcia L."/>
            <person name="Chuvochina M."/>
            <person name="Feuerriegel G."/>
            <person name="Bunk B."/>
            <person name="Sproer C."/>
            <person name="Streit W.R."/>
            <person name="Rodriguez L.M."/>
            <person name="Overmann J."/>
            <person name="Jimenez D.J."/>
        </authorList>
    </citation>
    <scope>NUCLEOTIDE SEQUENCE</scope>
    <source>
        <strain evidence="3">MAG 7</strain>
    </source>
</reference>
<dbReference type="Proteomes" id="UP001220610">
    <property type="component" value="Chromosome"/>
</dbReference>
<feature type="domain" description="WGR" evidence="2">
    <location>
        <begin position="1"/>
        <end position="91"/>
    </location>
</feature>
<dbReference type="PROSITE" id="PS51977">
    <property type="entry name" value="WGR"/>
    <property type="match status" value="1"/>
</dbReference>
<dbReference type="InterPro" id="IPR008893">
    <property type="entry name" value="WGR_domain"/>
</dbReference>
<feature type="region of interest" description="Disordered" evidence="1">
    <location>
        <begin position="461"/>
        <end position="482"/>
    </location>
</feature>
<evidence type="ECO:0000313" key="4">
    <source>
        <dbReference type="Proteomes" id="UP001220610"/>
    </source>
</evidence>
<dbReference type="InterPro" id="IPR016024">
    <property type="entry name" value="ARM-type_fold"/>
</dbReference>
<accession>A0AAJ5WW79</accession>